<keyword evidence="2" id="KW-1185">Reference proteome</keyword>
<dbReference type="EnsemblMetazoa" id="RPRC007377-RA">
    <property type="protein sequence ID" value="RPRC007377-PA"/>
    <property type="gene ID" value="RPRC007377"/>
</dbReference>
<proteinExistence type="predicted"/>
<dbReference type="InParanoid" id="T1HTK7"/>
<evidence type="ECO:0000313" key="1">
    <source>
        <dbReference type="EnsemblMetazoa" id="RPRC007377-PA"/>
    </source>
</evidence>
<evidence type="ECO:0000313" key="2">
    <source>
        <dbReference type="Proteomes" id="UP000015103"/>
    </source>
</evidence>
<protein>
    <submittedName>
        <fullName evidence="1">Uncharacterized protein</fullName>
    </submittedName>
</protein>
<dbReference type="VEuPathDB" id="VectorBase:RPRC007377"/>
<dbReference type="Proteomes" id="UP000015103">
    <property type="component" value="Unassembled WGS sequence"/>
</dbReference>
<reference evidence="1" key="1">
    <citation type="submission" date="2015-05" db="UniProtKB">
        <authorList>
            <consortium name="EnsemblMetazoa"/>
        </authorList>
    </citation>
    <scope>IDENTIFICATION</scope>
</reference>
<name>T1HTK7_RHOPR</name>
<accession>T1HTK7</accession>
<dbReference type="EMBL" id="ACPB03020850">
    <property type="status" value="NOT_ANNOTATED_CDS"/>
    <property type="molecule type" value="Genomic_DNA"/>
</dbReference>
<organism evidence="1 2">
    <name type="scientific">Rhodnius prolixus</name>
    <name type="common">Triatomid bug</name>
    <dbReference type="NCBI Taxonomy" id="13249"/>
    <lineage>
        <taxon>Eukaryota</taxon>
        <taxon>Metazoa</taxon>
        <taxon>Ecdysozoa</taxon>
        <taxon>Arthropoda</taxon>
        <taxon>Hexapoda</taxon>
        <taxon>Insecta</taxon>
        <taxon>Pterygota</taxon>
        <taxon>Neoptera</taxon>
        <taxon>Paraneoptera</taxon>
        <taxon>Hemiptera</taxon>
        <taxon>Heteroptera</taxon>
        <taxon>Panheteroptera</taxon>
        <taxon>Cimicomorpha</taxon>
        <taxon>Reduviidae</taxon>
        <taxon>Triatominae</taxon>
        <taxon>Rhodnius</taxon>
    </lineage>
</organism>
<dbReference type="AlphaFoldDB" id="T1HTK7"/>
<dbReference type="HOGENOM" id="CLU_1221020_0_0_1"/>
<sequence>MKQYFQFGQLICSSWFAGIVAVSSGTRRLEGAKTTGEETREFSSLHDKDNEPLLTACMTGEQGLPPDPSYIFGDHHWQDSIYGNKSAADCLKGYVCTLGGISGAEYSWATRAILSWLAHDYARNPFTVSGDPAIGSLLTNFSGKIRVVAATYQNSVRFYKRSHAVNWRFIANMFVLFKFDVLCTCLLENRQTVRIPSFEFDVNNCEKRQGCESVRLCEVIGGQKSCE</sequence>